<name>A0A8J4FYI6_9CHLO</name>
<evidence type="ECO:0000313" key="1">
    <source>
        <dbReference type="EMBL" id="GIL94367.1"/>
    </source>
</evidence>
<organism evidence="1 2">
    <name type="scientific">Volvox reticuliferus</name>
    <dbReference type="NCBI Taxonomy" id="1737510"/>
    <lineage>
        <taxon>Eukaryota</taxon>
        <taxon>Viridiplantae</taxon>
        <taxon>Chlorophyta</taxon>
        <taxon>core chlorophytes</taxon>
        <taxon>Chlorophyceae</taxon>
        <taxon>CS clade</taxon>
        <taxon>Chlamydomonadales</taxon>
        <taxon>Volvocaceae</taxon>
        <taxon>Volvox</taxon>
    </lineage>
</organism>
<feature type="non-terminal residue" evidence="1">
    <location>
        <position position="212"/>
    </location>
</feature>
<evidence type="ECO:0000313" key="2">
    <source>
        <dbReference type="Proteomes" id="UP000722791"/>
    </source>
</evidence>
<dbReference type="EMBL" id="BNCQ01000001">
    <property type="protein sequence ID" value="GIL94367.1"/>
    <property type="molecule type" value="Genomic_DNA"/>
</dbReference>
<accession>A0A8J4FYI6</accession>
<sequence length="212" mass="24385">QGEASTLNGSSSPPPQDRRVRTIMEMYKECTFQPQITRKAAALPSRQLEDFVEGGRARREEWRQQQQALKEMREAEDLTFKPSTFTKDAYPHIRPRINLRNPDAYLALVADKRKQREALRAELYNEREARELQQCTFKPQTTPLPAYLIRRLQEQHLEQLQADQALAWEESSGGLADIDYDAVKGTEAYYVDMAHESPHDFRHSVPTAGSAP</sequence>
<dbReference type="PANTHER" id="PTHR37028:SF4">
    <property type="entry name" value="ALMS MOTIF DOMAIN-CONTAINING PROTEIN"/>
    <property type="match status" value="1"/>
</dbReference>
<proteinExistence type="predicted"/>
<dbReference type="Proteomes" id="UP000722791">
    <property type="component" value="Unassembled WGS sequence"/>
</dbReference>
<gene>
    <name evidence="1" type="ORF">Vretimale_592</name>
</gene>
<protein>
    <submittedName>
        <fullName evidence="1">Uncharacterized protein</fullName>
    </submittedName>
</protein>
<dbReference type="AlphaFoldDB" id="A0A8J4FYI6"/>
<reference evidence="1" key="1">
    <citation type="journal article" date="2021" name="Proc. Natl. Acad. Sci. U.S.A.">
        <title>Three genomes in the algal genus Volvox reveal the fate of a haploid sex-determining region after a transition to homothallism.</title>
        <authorList>
            <person name="Yamamoto K."/>
            <person name="Hamaji T."/>
            <person name="Kawai-Toyooka H."/>
            <person name="Matsuzaki R."/>
            <person name="Takahashi F."/>
            <person name="Nishimura Y."/>
            <person name="Kawachi M."/>
            <person name="Noguchi H."/>
            <person name="Minakuchi Y."/>
            <person name="Umen J.G."/>
            <person name="Toyoda A."/>
            <person name="Nozaki H."/>
        </authorList>
    </citation>
    <scope>NUCLEOTIDE SEQUENCE</scope>
    <source>
        <strain evidence="1">NIES-3785</strain>
    </source>
</reference>
<feature type="non-terminal residue" evidence="1">
    <location>
        <position position="1"/>
    </location>
</feature>
<comment type="caution">
    <text evidence="1">The sequence shown here is derived from an EMBL/GenBank/DDBJ whole genome shotgun (WGS) entry which is preliminary data.</text>
</comment>
<dbReference type="PANTHER" id="PTHR37028">
    <property type="entry name" value="UNNAMED PRODUCT-RELATED"/>
    <property type="match status" value="1"/>
</dbReference>